<dbReference type="InterPro" id="IPR019826">
    <property type="entry name" value="Carboxylesterase_B_AS"/>
</dbReference>
<dbReference type="PROSITE" id="PS00122">
    <property type="entry name" value="CARBOXYLESTERASE_B_1"/>
    <property type="match status" value="1"/>
</dbReference>
<protein>
    <recommendedName>
        <fullName evidence="3">Carboxylic ester hydrolase</fullName>
        <ecNumber evidence="3">3.1.1.-</ecNumber>
    </recommendedName>
</protein>
<dbReference type="InterPro" id="IPR029058">
    <property type="entry name" value="AB_hydrolase_fold"/>
</dbReference>
<dbReference type="VEuPathDB" id="FungiDB:PV08_02789"/>
<sequence length="600" mass="65702">MFRHDSSPEAKLREDFGKTLRLALTSTLVAAAALLAYRFVFPARSVSPFAKVTNGTYFGLRNDKYHTDHFLGIPYAQPPLGNLRFQVPQPLNTTWADARNATDYGYACIGYGEDTAIASDDYVNEDCLTLNVIRPCGNYDGSNLPLPVLVWIHGGGYFAGSSRDQRYNLTFLVQKSARMGKPLIAVSVNYRLSGWGFLWSQEIVDQGIANLGLRDQRLALSWIQENIGAFGGDPSKVTLWGESAGAGSVSSQLLAFKGRDDRLFNGAIAVSGSPVGFGALNVQMETSEQAYRNLVDSVGCSPWSDRIQCLRSRPAQMINKALNFTSLGLIDQPSLQFGPLPDGDIVSRDPISQLHEGSFVGVPLMIGDCSDEGTFFASLASDSSRLNTVADIARRLSKYGLSTNIVDDLLKLYPEGPSSSILQSSGGTFNDSTGQHWKRLSTIVGDLAEVAPRRLSLREWKGHSNTSVYNFRFDVIPNGVSDYFSATHGVDIPFTFYNLEGAGFPDIAPPFLGPNPFHGKPKAYFDLADLVSSMWISFAHNGDPNLTGQKGPSWPPYTLQNPSQYVFSAEPTSHIVTDDFREIAIDYIIQLLRSKVSTFS</sequence>
<dbReference type="InterPro" id="IPR002018">
    <property type="entry name" value="CarbesteraseB"/>
</dbReference>
<feature type="transmembrane region" description="Helical" evidence="4">
    <location>
        <begin position="20"/>
        <end position="40"/>
    </location>
</feature>
<proteinExistence type="inferred from homology"/>
<keyword evidence="4" id="KW-0472">Membrane</keyword>
<evidence type="ECO:0000256" key="1">
    <source>
        <dbReference type="ARBA" id="ARBA00005964"/>
    </source>
</evidence>
<dbReference type="Pfam" id="PF00135">
    <property type="entry name" value="COesterase"/>
    <property type="match status" value="1"/>
</dbReference>
<dbReference type="HOGENOM" id="CLU_006586_10_6_1"/>
<dbReference type="RefSeq" id="XP_016238717.1">
    <property type="nucleotide sequence ID" value="XM_016377147.1"/>
</dbReference>
<keyword evidence="4" id="KW-0812">Transmembrane</keyword>
<name>A0A0D1YTG1_9EURO</name>
<dbReference type="ESTHER" id="9euro-a0a0d1ytg1">
    <property type="family name" value="Fungal_carboxylesterase_lipase"/>
</dbReference>
<feature type="domain" description="Carboxylesterase type B" evidence="5">
    <location>
        <begin position="55"/>
        <end position="567"/>
    </location>
</feature>
<evidence type="ECO:0000256" key="4">
    <source>
        <dbReference type="SAM" id="Phobius"/>
    </source>
</evidence>
<dbReference type="STRING" id="91928.A0A0D1YTG1"/>
<dbReference type="GO" id="GO:0016787">
    <property type="term" value="F:hydrolase activity"/>
    <property type="evidence" value="ECO:0007669"/>
    <property type="project" value="UniProtKB-KW"/>
</dbReference>
<reference evidence="6 7" key="1">
    <citation type="submission" date="2015-01" db="EMBL/GenBank/DDBJ databases">
        <title>The Genome Sequence of Exophiala spinifera CBS89968.</title>
        <authorList>
            <consortium name="The Broad Institute Genomics Platform"/>
            <person name="Cuomo C."/>
            <person name="de Hoog S."/>
            <person name="Gorbushina A."/>
            <person name="Stielow B."/>
            <person name="Teixiera M."/>
            <person name="Abouelleil A."/>
            <person name="Chapman S.B."/>
            <person name="Priest M."/>
            <person name="Young S.K."/>
            <person name="Wortman J."/>
            <person name="Nusbaum C."/>
            <person name="Birren B."/>
        </authorList>
    </citation>
    <scope>NUCLEOTIDE SEQUENCE [LARGE SCALE GENOMIC DNA]</scope>
    <source>
        <strain evidence="6 7">CBS 89968</strain>
    </source>
</reference>
<dbReference type="OrthoDB" id="408631at2759"/>
<dbReference type="GeneID" id="27329872"/>
<accession>A0A0D1YTG1</accession>
<evidence type="ECO:0000256" key="3">
    <source>
        <dbReference type="RuleBase" id="RU361235"/>
    </source>
</evidence>
<evidence type="ECO:0000256" key="2">
    <source>
        <dbReference type="ARBA" id="ARBA00022801"/>
    </source>
</evidence>
<evidence type="ECO:0000259" key="5">
    <source>
        <dbReference type="Pfam" id="PF00135"/>
    </source>
</evidence>
<organism evidence="6 7">
    <name type="scientific">Exophiala spinifera</name>
    <dbReference type="NCBI Taxonomy" id="91928"/>
    <lineage>
        <taxon>Eukaryota</taxon>
        <taxon>Fungi</taxon>
        <taxon>Dikarya</taxon>
        <taxon>Ascomycota</taxon>
        <taxon>Pezizomycotina</taxon>
        <taxon>Eurotiomycetes</taxon>
        <taxon>Chaetothyriomycetidae</taxon>
        <taxon>Chaetothyriales</taxon>
        <taxon>Herpotrichiellaceae</taxon>
        <taxon>Exophiala</taxon>
    </lineage>
</organism>
<dbReference type="EC" id="3.1.1.-" evidence="3"/>
<keyword evidence="2 3" id="KW-0378">Hydrolase</keyword>
<evidence type="ECO:0000313" key="7">
    <source>
        <dbReference type="Proteomes" id="UP000053328"/>
    </source>
</evidence>
<gene>
    <name evidence="6" type="ORF">PV08_02789</name>
</gene>
<dbReference type="AlphaFoldDB" id="A0A0D1YTG1"/>
<keyword evidence="7" id="KW-1185">Reference proteome</keyword>
<evidence type="ECO:0000313" key="6">
    <source>
        <dbReference type="EMBL" id="KIW18501.1"/>
    </source>
</evidence>
<dbReference type="Proteomes" id="UP000053328">
    <property type="component" value="Unassembled WGS sequence"/>
</dbReference>
<dbReference type="EMBL" id="KN847493">
    <property type="protein sequence ID" value="KIW18501.1"/>
    <property type="molecule type" value="Genomic_DNA"/>
</dbReference>
<dbReference type="PANTHER" id="PTHR11559">
    <property type="entry name" value="CARBOXYLESTERASE"/>
    <property type="match status" value="1"/>
</dbReference>
<comment type="similarity">
    <text evidence="1 3">Belongs to the type-B carboxylesterase/lipase family.</text>
</comment>
<dbReference type="Gene3D" id="3.40.50.1820">
    <property type="entry name" value="alpha/beta hydrolase"/>
    <property type="match status" value="1"/>
</dbReference>
<keyword evidence="4" id="KW-1133">Transmembrane helix</keyword>
<dbReference type="SUPFAM" id="SSF53474">
    <property type="entry name" value="alpha/beta-Hydrolases"/>
    <property type="match status" value="1"/>
</dbReference>
<dbReference type="PROSITE" id="PS00941">
    <property type="entry name" value="CARBOXYLESTERASE_B_2"/>
    <property type="match status" value="1"/>
</dbReference>
<dbReference type="InterPro" id="IPR050309">
    <property type="entry name" value="Type-B_Carboxylest/Lipase"/>
</dbReference>
<dbReference type="InterPro" id="IPR019819">
    <property type="entry name" value="Carboxylesterase_B_CS"/>
</dbReference>